<dbReference type="RefSeq" id="WP_408160325.1">
    <property type="nucleotide sequence ID" value="NZ_JAQQFM010000012.1"/>
</dbReference>
<evidence type="ECO:0000256" key="1">
    <source>
        <dbReference type="SAM" id="Phobius"/>
    </source>
</evidence>
<keyword evidence="3" id="KW-1185">Reference proteome</keyword>
<protein>
    <submittedName>
        <fullName evidence="2">Uncharacterized protein</fullName>
    </submittedName>
</protein>
<keyword evidence="1" id="KW-1133">Transmembrane helix</keyword>
<dbReference type="EMBL" id="JAQQFM010000012">
    <property type="protein sequence ID" value="MFL9927096.1"/>
    <property type="molecule type" value="Genomic_DNA"/>
</dbReference>
<reference evidence="2 3" key="1">
    <citation type="journal article" date="2024" name="Chem. Sci.">
        <title>Discovery of megapolipeptins by genome mining of a Burkholderiales bacteria collection.</title>
        <authorList>
            <person name="Paulo B.S."/>
            <person name="Recchia M.J.J."/>
            <person name="Lee S."/>
            <person name="Fergusson C.H."/>
            <person name="Romanowski S.B."/>
            <person name="Hernandez A."/>
            <person name="Krull N."/>
            <person name="Liu D.Y."/>
            <person name="Cavanagh H."/>
            <person name="Bos A."/>
            <person name="Gray C.A."/>
            <person name="Murphy B.T."/>
            <person name="Linington R.G."/>
            <person name="Eustaquio A.S."/>
        </authorList>
    </citation>
    <scope>NUCLEOTIDE SEQUENCE [LARGE SCALE GENOMIC DNA]</scope>
    <source>
        <strain evidence="2 3">RL21-008-BIB-A</strain>
    </source>
</reference>
<comment type="caution">
    <text evidence="2">The sequence shown here is derived from an EMBL/GenBank/DDBJ whole genome shotgun (WGS) entry which is preliminary data.</text>
</comment>
<organism evidence="2 3">
    <name type="scientific">Herbaspirillum lusitanum</name>
    <dbReference type="NCBI Taxonomy" id="213312"/>
    <lineage>
        <taxon>Bacteria</taxon>
        <taxon>Pseudomonadati</taxon>
        <taxon>Pseudomonadota</taxon>
        <taxon>Betaproteobacteria</taxon>
        <taxon>Burkholderiales</taxon>
        <taxon>Oxalobacteraceae</taxon>
        <taxon>Herbaspirillum</taxon>
    </lineage>
</organism>
<keyword evidence="1" id="KW-0812">Transmembrane</keyword>
<name>A0ABW9AEU3_9BURK</name>
<sequence length="55" mass="6011">MNVSSESPSKPGLSRPRPRRLLLGVAGGAVLALVFMAYLQPSFMVDLANRIYLCF</sequence>
<evidence type="ECO:0000313" key="2">
    <source>
        <dbReference type="EMBL" id="MFL9927096.1"/>
    </source>
</evidence>
<feature type="transmembrane region" description="Helical" evidence="1">
    <location>
        <begin position="21"/>
        <end position="39"/>
    </location>
</feature>
<accession>A0ABW9AEU3</accession>
<keyword evidence="1" id="KW-0472">Membrane</keyword>
<proteinExistence type="predicted"/>
<evidence type="ECO:0000313" key="3">
    <source>
        <dbReference type="Proteomes" id="UP001629246"/>
    </source>
</evidence>
<gene>
    <name evidence="2" type="ORF">PQR62_22680</name>
</gene>
<dbReference type="Proteomes" id="UP001629246">
    <property type="component" value="Unassembled WGS sequence"/>
</dbReference>